<dbReference type="PANTHER" id="PTHR11803:SF39">
    <property type="entry name" value="2-IMINOBUTANOATE_2-IMINOPROPANOATE DEAMINASE"/>
    <property type="match status" value="1"/>
</dbReference>
<dbReference type="GO" id="GO:0019239">
    <property type="term" value="F:deaminase activity"/>
    <property type="evidence" value="ECO:0007669"/>
    <property type="project" value="TreeGrafter"/>
</dbReference>
<name>A0A2V4NAE9_9ACTN</name>
<dbReference type="OrthoDB" id="3212792at2"/>
<dbReference type="PANTHER" id="PTHR11803">
    <property type="entry name" value="2-IMINOBUTANOATE/2-IMINOPROPANOATE DEAMINASE RIDA"/>
    <property type="match status" value="1"/>
</dbReference>
<evidence type="ECO:0008006" key="3">
    <source>
        <dbReference type="Google" id="ProtNLM"/>
    </source>
</evidence>
<accession>A0A2V4NAE9</accession>
<evidence type="ECO:0000313" key="1">
    <source>
        <dbReference type="EMBL" id="PYC78568.1"/>
    </source>
</evidence>
<evidence type="ECO:0000313" key="2">
    <source>
        <dbReference type="Proteomes" id="UP000248039"/>
    </source>
</evidence>
<dbReference type="InterPro" id="IPR035959">
    <property type="entry name" value="RutC-like_sf"/>
</dbReference>
<protein>
    <recommendedName>
        <fullName evidence="3">Reactive intermediate/imine deaminase</fullName>
    </recommendedName>
</protein>
<dbReference type="Pfam" id="PF01042">
    <property type="entry name" value="Ribonuc_L-PSP"/>
    <property type="match status" value="1"/>
</dbReference>
<dbReference type="AlphaFoldDB" id="A0A2V4NAE9"/>
<dbReference type="InterPro" id="IPR006175">
    <property type="entry name" value="YjgF/YER057c/UK114"/>
</dbReference>
<dbReference type="RefSeq" id="WP_110670098.1">
    <property type="nucleotide sequence ID" value="NZ_PYBW01000049.1"/>
</dbReference>
<keyword evidence="2" id="KW-1185">Reference proteome</keyword>
<dbReference type="CDD" id="cd00448">
    <property type="entry name" value="YjgF_YER057c_UK114_family"/>
    <property type="match status" value="1"/>
</dbReference>
<proteinExistence type="predicted"/>
<organism evidence="1 2">
    <name type="scientific">Streptomyces tateyamensis</name>
    <dbReference type="NCBI Taxonomy" id="565073"/>
    <lineage>
        <taxon>Bacteria</taxon>
        <taxon>Bacillati</taxon>
        <taxon>Actinomycetota</taxon>
        <taxon>Actinomycetes</taxon>
        <taxon>Kitasatosporales</taxon>
        <taxon>Streptomycetaceae</taxon>
        <taxon>Streptomyces</taxon>
    </lineage>
</organism>
<dbReference type="SUPFAM" id="SSF55298">
    <property type="entry name" value="YjgF-like"/>
    <property type="match status" value="1"/>
</dbReference>
<dbReference type="EMBL" id="PYBW01000049">
    <property type="protein sequence ID" value="PYC78568.1"/>
    <property type="molecule type" value="Genomic_DNA"/>
</dbReference>
<gene>
    <name evidence="1" type="ORF">C7C46_15810</name>
</gene>
<comment type="caution">
    <text evidence="1">The sequence shown here is derived from an EMBL/GenBank/DDBJ whole genome shotgun (WGS) entry which is preliminary data.</text>
</comment>
<sequence>MTRDTVHHPDLPVHGPYSPAVRAGGLLFVSAQTGLDPATGTLPPGGAGAECRQALANLATVLAAADRSLDSVVRTTLFYTDPADLPAINEAYAAAFPTTPPARSAAVVGLAGGRRVSIDAIALAAD</sequence>
<dbReference type="Proteomes" id="UP000248039">
    <property type="component" value="Unassembled WGS sequence"/>
</dbReference>
<dbReference type="Gene3D" id="3.30.1330.40">
    <property type="entry name" value="RutC-like"/>
    <property type="match status" value="1"/>
</dbReference>
<dbReference type="GO" id="GO:0005829">
    <property type="term" value="C:cytosol"/>
    <property type="evidence" value="ECO:0007669"/>
    <property type="project" value="TreeGrafter"/>
</dbReference>
<reference evidence="1 2" key="1">
    <citation type="submission" date="2018-03" db="EMBL/GenBank/DDBJ databases">
        <title>Bioinformatic expansion and discovery of thiopeptide antibiotics.</title>
        <authorList>
            <person name="Schwalen C.J."/>
            <person name="Hudson G.A."/>
            <person name="Mitchell D.A."/>
        </authorList>
    </citation>
    <scope>NUCLEOTIDE SEQUENCE [LARGE SCALE GENOMIC DNA]</scope>
    <source>
        <strain evidence="1 2">ATCC 21389</strain>
    </source>
</reference>